<dbReference type="GO" id="GO:0006606">
    <property type="term" value="P:protein import into nucleus"/>
    <property type="evidence" value="ECO:0007669"/>
    <property type="project" value="TreeGrafter"/>
</dbReference>
<dbReference type="EMBL" id="AJWJ01000051">
    <property type="protein sequence ID" value="KAF2076708.1"/>
    <property type="molecule type" value="Genomic_DNA"/>
</dbReference>
<keyword evidence="4" id="KW-0813">Transport</keyword>
<dbReference type="SUPFAM" id="SSF48371">
    <property type="entry name" value="ARM repeat"/>
    <property type="match status" value="1"/>
</dbReference>
<evidence type="ECO:0000256" key="7">
    <source>
        <dbReference type="ARBA" id="ARBA00023242"/>
    </source>
</evidence>
<dbReference type="InterPro" id="IPR013713">
    <property type="entry name" value="XPO2_central"/>
</dbReference>
<dbReference type="PANTHER" id="PTHR10997:SF18">
    <property type="entry name" value="D-IMPORTIN 7_RANBP7"/>
    <property type="match status" value="1"/>
</dbReference>
<comment type="subcellular location">
    <subcellularLocation>
        <location evidence="2">Cytoplasm</location>
    </subcellularLocation>
    <subcellularLocation>
        <location evidence="1">Nucleus</location>
    </subcellularLocation>
</comment>
<dbReference type="GO" id="GO:0005829">
    <property type="term" value="C:cytosol"/>
    <property type="evidence" value="ECO:0007669"/>
    <property type="project" value="TreeGrafter"/>
</dbReference>
<dbReference type="PANTHER" id="PTHR10997">
    <property type="entry name" value="IMPORTIN-7, 8, 11"/>
    <property type="match status" value="1"/>
</dbReference>
<dbReference type="Gene3D" id="1.25.10.10">
    <property type="entry name" value="Leucine-rich Repeat Variant"/>
    <property type="match status" value="1"/>
</dbReference>
<dbReference type="OrthoDB" id="760868at2759"/>
<organism evidence="10 11">
    <name type="scientific">Polysphondylium violaceum</name>
    <dbReference type="NCBI Taxonomy" id="133409"/>
    <lineage>
        <taxon>Eukaryota</taxon>
        <taxon>Amoebozoa</taxon>
        <taxon>Evosea</taxon>
        <taxon>Eumycetozoa</taxon>
        <taxon>Dictyostelia</taxon>
        <taxon>Dictyosteliales</taxon>
        <taxon>Dictyosteliaceae</taxon>
        <taxon>Polysphondylium</taxon>
    </lineage>
</organism>
<dbReference type="PROSITE" id="PS50166">
    <property type="entry name" value="IMPORTIN_B_NT"/>
    <property type="match status" value="1"/>
</dbReference>
<evidence type="ECO:0000256" key="1">
    <source>
        <dbReference type="ARBA" id="ARBA00004123"/>
    </source>
</evidence>
<dbReference type="InterPro" id="IPR016024">
    <property type="entry name" value="ARM-type_fold"/>
</dbReference>
<evidence type="ECO:0000313" key="10">
    <source>
        <dbReference type="EMBL" id="KAF2076708.1"/>
    </source>
</evidence>
<keyword evidence="7" id="KW-0539">Nucleus</keyword>
<dbReference type="GO" id="GO:0031267">
    <property type="term" value="F:small GTPase binding"/>
    <property type="evidence" value="ECO:0007669"/>
    <property type="project" value="InterPro"/>
</dbReference>
<keyword evidence="5" id="KW-0963">Cytoplasm</keyword>
<evidence type="ECO:0000256" key="2">
    <source>
        <dbReference type="ARBA" id="ARBA00004496"/>
    </source>
</evidence>
<reference evidence="10" key="1">
    <citation type="submission" date="2020-01" db="EMBL/GenBank/DDBJ databases">
        <title>Development of genomics and gene disruption for Polysphondylium violaceum indicates a role for the polyketide synthase stlB in stalk morphogenesis.</title>
        <authorList>
            <person name="Narita B."/>
            <person name="Kawabe Y."/>
            <person name="Kin K."/>
            <person name="Saito T."/>
            <person name="Gibbs R."/>
            <person name="Kuspa A."/>
            <person name="Muzny D."/>
            <person name="Queller D."/>
            <person name="Richards S."/>
            <person name="Strassman J."/>
            <person name="Sucgang R."/>
            <person name="Worley K."/>
            <person name="Schaap P."/>
        </authorList>
    </citation>
    <scope>NUCLEOTIDE SEQUENCE</scope>
    <source>
        <strain evidence="10">QSvi11</strain>
    </source>
</reference>
<proteinExistence type="inferred from homology"/>
<protein>
    <recommendedName>
        <fullName evidence="9">Importin N-terminal domain-containing protein</fullName>
    </recommendedName>
</protein>
<dbReference type="GO" id="GO:0005635">
    <property type="term" value="C:nuclear envelope"/>
    <property type="evidence" value="ECO:0007669"/>
    <property type="project" value="TreeGrafter"/>
</dbReference>
<feature type="compositionally biased region" description="Acidic residues" evidence="8">
    <location>
        <begin position="901"/>
        <end position="914"/>
    </location>
</feature>
<dbReference type="InterPro" id="IPR058669">
    <property type="entry name" value="TPR_IPO7/11-like"/>
</dbReference>
<evidence type="ECO:0000256" key="6">
    <source>
        <dbReference type="ARBA" id="ARBA00022927"/>
    </source>
</evidence>
<comment type="similarity">
    <text evidence="3">Belongs to the importin beta family.</text>
</comment>
<evidence type="ECO:0000256" key="4">
    <source>
        <dbReference type="ARBA" id="ARBA00022448"/>
    </source>
</evidence>
<feature type="region of interest" description="Disordered" evidence="8">
    <location>
        <begin position="889"/>
        <end position="914"/>
    </location>
</feature>
<dbReference type="Pfam" id="PF25758">
    <property type="entry name" value="TPR_IPO11"/>
    <property type="match status" value="1"/>
</dbReference>
<evidence type="ECO:0000256" key="3">
    <source>
        <dbReference type="ARBA" id="ARBA00007991"/>
    </source>
</evidence>
<dbReference type="InterPro" id="IPR001494">
    <property type="entry name" value="Importin-beta_N"/>
</dbReference>
<dbReference type="SMART" id="SM00913">
    <property type="entry name" value="IBN_N"/>
    <property type="match status" value="1"/>
</dbReference>
<sequence length="1061" mass="122467">MDNLGVATITAFKGTLDPNDQVRTLAESQLTELKKIPGYAKTLVQILASNEIELPIRQAGAIFLKNMVFKSWKFAEKDQEMNQQDKEFVRENAMELLVHSHQLIQNQIERIIEIIAHDEFPATWTTLLPKAVEYLGNSNSKVIIAGLTSLQLAVKKYQYIMDKDRRKPLYAITEQIFPLLLQCIQALGNIQTPESAMMQKKIVKIYLYTTKFEMPEYIVRPDVINAWLSQFVRIIQREITPEENVMDEADFRRNHWWLLKKTTARVLNSLLRKAGKVRSSDPETTLALNKIFMPTYSTEIMKIFFDILSTRHQKYQFFYERYLQQLIEYFTNSINYGVTFAFMKPIANKFFQEIIFPIVCFTEKDQELWEDDPNEYLRSQFDTGLKDFTSARLECVNFTIDLVGKRGRENLDNVMAFCISLLMKYNNAPADQKNASEKEGVFIIIGILGNYLKGIKFYRDNLEQMLLLHVFPELTSQHGFLRARACQVFSEFYNIKFSDNANFSNALRIILGLMSDKDLPVRAKAGMSICNLVRAKQGTDDLRPVLPQLLEKIFTLLGEVESEDLIISLESIVNRFKTDIAPYAVTLASKLSEQFFRLLELEKDDTNSSMASQECLMVYTALLRALKGIPDIFIQLEPVLVPLLQKILTPDHLMYIEDGLRILSFMTFYPKTISPLIWSLFPQIMAVFDECGCDLISAFVNPLDNYISYGTEFLLSNPQYVNALVLMYKKMVDDINQEAADSADACKIIESLIQRAKGRIDSIISTLMESAIKRLLNTSKENNMSREFAIYLIELVANCIFYNPTIAIGYMEANNLIQPVFELWFKKTKDFQRFYDKKICVIAFSSILTMNPTPAFAKHGANVIISMMMHFTKDMLSIEKDLDKMERQREEDIKSGKIKEDEDETEEDQDDGMGFDTDYIDYDNDIEFDTVADNEDCPSTEDDEVFLDELEGVNKYYEEGNGDFKLAEGEEDEFEFEGDDDLGDDELFIDDEIPEFETPIDEVDGFELMISSLQQFFQLNPASQSVLTEKQTLKLQKYIALVPVRRAKLEQEKLKEEQKKK</sequence>
<feature type="domain" description="Importin N-terminal" evidence="9">
    <location>
        <begin position="26"/>
        <end position="99"/>
    </location>
</feature>
<dbReference type="InterPro" id="IPR011989">
    <property type="entry name" value="ARM-like"/>
</dbReference>
<feature type="compositionally biased region" description="Basic and acidic residues" evidence="8">
    <location>
        <begin position="889"/>
        <end position="900"/>
    </location>
</feature>
<dbReference type="Pfam" id="PF03810">
    <property type="entry name" value="IBN_N"/>
    <property type="match status" value="1"/>
</dbReference>
<evidence type="ECO:0000259" key="9">
    <source>
        <dbReference type="PROSITE" id="PS50166"/>
    </source>
</evidence>
<keyword evidence="11" id="KW-1185">Reference proteome</keyword>
<comment type="caution">
    <text evidence="10">The sequence shown here is derived from an EMBL/GenBank/DDBJ whole genome shotgun (WGS) entry which is preliminary data.</text>
</comment>
<dbReference type="Proteomes" id="UP000695562">
    <property type="component" value="Unassembled WGS sequence"/>
</dbReference>
<evidence type="ECO:0000256" key="8">
    <source>
        <dbReference type="SAM" id="MobiDB-lite"/>
    </source>
</evidence>
<keyword evidence="6" id="KW-0653">Protein transport</keyword>
<gene>
    <name evidence="10" type="ORF">CYY_001965</name>
</gene>
<name>A0A8J4V3B8_9MYCE</name>
<dbReference type="AlphaFoldDB" id="A0A8J4V3B8"/>
<evidence type="ECO:0000256" key="5">
    <source>
        <dbReference type="ARBA" id="ARBA00022490"/>
    </source>
</evidence>
<evidence type="ECO:0000313" key="11">
    <source>
        <dbReference type="Proteomes" id="UP000695562"/>
    </source>
</evidence>
<dbReference type="Pfam" id="PF08506">
    <property type="entry name" value="Cse1"/>
    <property type="match status" value="1"/>
</dbReference>
<accession>A0A8J4V3B8</accession>